<proteinExistence type="inferred from homology"/>
<evidence type="ECO:0000256" key="4">
    <source>
        <dbReference type="ARBA" id="ARBA00022833"/>
    </source>
</evidence>
<evidence type="ECO:0000259" key="6">
    <source>
        <dbReference type="Pfam" id="PF02721"/>
    </source>
</evidence>
<dbReference type="OMA" id="FICEANI"/>
<sequence>MAPQSALISSLSLNKKDVLLHVRATRIWESFSVDKKSSQRKMLNTKVVFIDEEQSQIMLTVWNNQKQDYFPLLKEGGVYDISQFRVVPNLTGYRIVNSEIALSFDHNTKVIPKEETERIPLFKFELTKFKDVPSLLWNTKNLIEVAGLVTEYGDPETASNGAKKMDILLLDSSNKDMIVTLWEEKANGFQNDLAAADDGAAFVIITGLLVKKYSGKDIVLSSGDATRTYFNIDYAPLKELSQSMIRNARERGTTIPPPRKKIFVSTAENALKVVKIQDILEVELPNAGEIMRFICEANIINVSKYDGWYYNSCPKCPKGIRIEENKFYCDACKKETDGYTQRYKIIIGVQDDSGRTTFALLNNDAEQLIGVPVRSIISDLGQDNLTQDIPPIINNIIGRRCAFEVKVSSYNRDGRAGYTVGRLIEMPGSSTHVKEGEQHNEAGPSKKARLSSPK</sequence>
<reference evidence="9" key="1">
    <citation type="journal article" date="2016" name="Nat. Genet.">
        <title>A high-quality carrot genome assembly provides new insights into carotenoid accumulation and asterid genome evolution.</title>
        <authorList>
            <person name="Iorizzo M."/>
            <person name="Ellison S."/>
            <person name="Senalik D."/>
            <person name="Zeng P."/>
            <person name="Satapoomin P."/>
            <person name="Huang J."/>
            <person name="Bowman M."/>
            <person name="Iovene M."/>
            <person name="Sanseverino W."/>
            <person name="Cavagnaro P."/>
            <person name="Yildiz M."/>
            <person name="Macko-Podgorni A."/>
            <person name="Moranska E."/>
            <person name="Grzebelus E."/>
            <person name="Grzebelus D."/>
            <person name="Ashrafi H."/>
            <person name="Zheng Z."/>
            <person name="Cheng S."/>
            <person name="Spooner D."/>
            <person name="Van Deynze A."/>
            <person name="Simon P."/>
        </authorList>
    </citation>
    <scope>NUCLEOTIDE SEQUENCE</scope>
    <source>
        <tissue evidence="9">Leaf</tissue>
    </source>
</reference>
<dbReference type="InterPro" id="IPR012340">
    <property type="entry name" value="NA-bd_OB-fold"/>
</dbReference>
<dbReference type="CDD" id="cd04480">
    <property type="entry name" value="RPA1_DBD_A_like"/>
    <property type="match status" value="1"/>
</dbReference>
<dbReference type="Pfam" id="PF02721">
    <property type="entry name" value="DUF223"/>
    <property type="match status" value="1"/>
</dbReference>
<evidence type="ECO:0000313" key="9">
    <source>
        <dbReference type="EMBL" id="WOH09987.1"/>
    </source>
</evidence>
<dbReference type="Pfam" id="PF16900">
    <property type="entry name" value="REPA_OB_2"/>
    <property type="match status" value="1"/>
</dbReference>
<accession>A0A164U7T1</accession>
<dbReference type="EMBL" id="CP093349">
    <property type="protein sequence ID" value="WOH09987.1"/>
    <property type="molecule type" value="Genomic_DNA"/>
</dbReference>
<reference evidence="9" key="2">
    <citation type="submission" date="2022-03" db="EMBL/GenBank/DDBJ databases">
        <title>Draft title - Genomic analysis of global carrot germplasm unveils the trajectory of domestication and the origin of high carotenoid orange carrot.</title>
        <authorList>
            <person name="Iorizzo M."/>
            <person name="Ellison S."/>
            <person name="Senalik D."/>
            <person name="Macko-Podgorni A."/>
            <person name="Grzebelus D."/>
            <person name="Bostan H."/>
            <person name="Rolling W."/>
            <person name="Curaba J."/>
            <person name="Simon P."/>
        </authorList>
    </citation>
    <scope>NUCLEOTIDE SEQUENCE</scope>
    <source>
        <tissue evidence="9">Leaf</tissue>
    </source>
</reference>
<keyword evidence="3" id="KW-0863">Zinc-finger</keyword>
<gene>
    <name evidence="9" type="ORF">DCAR_0729448</name>
</gene>
<evidence type="ECO:0000256" key="2">
    <source>
        <dbReference type="ARBA" id="ARBA00022723"/>
    </source>
</evidence>
<comment type="similarity">
    <text evidence="1">Belongs to the replication factor A protein 1 family.</text>
</comment>
<dbReference type="PANTHER" id="PTHR47165">
    <property type="entry name" value="OS03G0429900 PROTEIN"/>
    <property type="match status" value="1"/>
</dbReference>
<dbReference type="Gramene" id="KZM88547">
    <property type="protein sequence ID" value="KZM88547"/>
    <property type="gene ID" value="DCAR_025622"/>
</dbReference>
<dbReference type="PANTHER" id="PTHR47165:SF4">
    <property type="entry name" value="OS03G0429900 PROTEIN"/>
    <property type="match status" value="1"/>
</dbReference>
<feature type="domain" description="Replication protein A 70 kDa DNA-binding subunit B/D first OB fold" evidence="6">
    <location>
        <begin position="9"/>
        <end position="112"/>
    </location>
</feature>
<dbReference type="Pfam" id="PF08646">
    <property type="entry name" value="Rep_fac-A_C"/>
    <property type="match status" value="1"/>
</dbReference>
<evidence type="ECO:0000256" key="1">
    <source>
        <dbReference type="ARBA" id="ARBA00005690"/>
    </source>
</evidence>
<keyword evidence="10" id="KW-1185">Reference proteome</keyword>
<dbReference type="CDD" id="cd04476">
    <property type="entry name" value="RPA1_DBD_C"/>
    <property type="match status" value="1"/>
</dbReference>
<dbReference type="Proteomes" id="UP000077755">
    <property type="component" value="Chromosome 7"/>
</dbReference>
<keyword evidence="4" id="KW-0862">Zinc</keyword>
<dbReference type="SUPFAM" id="SSF50249">
    <property type="entry name" value="Nucleic acid-binding proteins"/>
    <property type="match status" value="3"/>
</dbReference>
<feature type="domain" description="Replication protein A OB" evidence="8">
    <location>
        <begin position="139"/>
        <end position="222"/>
    </location>
</feature>
<evidence type="ECO:0000259" key="7">
    <source>
        <dbReference type="Pfam" id="PF08646"/>
    </source>
</evidence>
<dbReference type="InterPro" id="IPR013955">
    <property type="entry name" value="Rep_factor-A_C"/>
</dbReference>
<keyword evidence="5" id="KW-0238">DNA-binding</keyword>
<evidence type="ECO:0000256" key="5">
    <source>
        <dbReference type="ARBA" id="ARBA00023125"/>
    </source>
</evidence>
<evidence type="ECO:0000259" key="8">
    <source>
        <dbReference type="Pfam" id="PF16900"/>
    </source>
</evidence>
<name>A0A164U7T1_DAUCS</name>
<dbReference type="InterPro" id="IPR031657">
    <property type="entry name" value="REPA_OB_2"/>
</dbReference>
<dbReference type="InterPro" id="IPR047192">
    <property type="entry name" value="Euk_RPA1_DBD_C"/>
</dbReference>
<feature type="domain" description="Replication factor A C-terminal" evidence="7">
    <location>
        <begin position="295"/>
        <end position="423"/>
    </location>
</feature>
<dbReference type="InterPro" id="IPR003871">
    <property type="entry name" value="RFA1B/D_OB_1st"/>
</dbReference>
<dbReference type="GO" id="GO:0008270">
    <property type="term" value="F:zinc ion binding"/>
    <property type="evidence" value="ECO:0007669"/>
    <property type="project" value="UniProtKB-KW"/>
</dbReference>
<evidence type="ECO:0000256" key="3">
    <source>
        <dbReference type="ARBA" id="ARBA00022771"/>
    </source>
</evidence>
<protein>
    <submittedName>
        <fullName evidence="9">Uncharacterized protein</fullName>
    </submittedName>
</protein>
<keyword evidence="2" id="KW-0479">Metal-binding</keyword>
<evidence type="ECO:0000313" key="10">
    <source>
        <dbReference type="Proteomes" id="UP000077755"/>
    </source>
</evidence>
<organism evidence="9 10">
    <name type="scientific">Daucus carota subsp. sativus</name>
    <name type="common">Carrot</name>
    <dbReference type="NCBI Taxonomy" id="79200"/>
    <lineage>
        <taxon>Eukaryota</taxon>
        <taxon>Viridiplantae</taxon>
        <taxon>Streptophyta</taxon>
        <taxon>Embryophyta</taxon>
        <taxon>Tracheophyta</taxon>
        <taxon>Spermatophyta</taxon>
        <taxon>Magnoliopsida</taxon>
        <taxon>eudicotyledons</taxon>
        <taxon>Gunneridae</taxon>
        <taxon>Pentapetalae</taxon>
        <taxon>asterids</taxon>
        <taxon>campanulids</taxon>
        <taxon>Apiales</taxon>
        <taxon>Apiaceae</taxon>
        <taxon>Apioideae</taxon>
        <taxon>Scandiceae</taxon>
        <taxon>Daucinae</taxon>
        <taxon>Daucus</taxon>
        <taxon>Daucus sect. Daucus</taxon>
    </lineage>
</organism>
<dbReference type="AlphaFoldDB" id="A0A164U7T1"/>
<dbReference type="GO" id="GO:0003677">
    <property type="term" value="F:DNA binding"/>
    <property type="evidence" value="ECO:0007669"/>
    <property type="project" value="UniProtKB-KW"/>
</dbReference>
<dbReference type="Gene3D" id="2.40.50.140">
    <property type="entry name" value="Nucleic acid-binding proteins"/>
    <property type="match status" value="3"/>
</dbReference>